<proteinExistence type="predicted"/>
<feature type="transmembrane region" description="Helical" evidence="1">
    <location>
        <begin position="174"/>
        <end position="197"/>
    </location>
</feature>
<comment type="caution">
    <text evidence="2">The sequence shown here is derived from an EMBL/GenBank/DDBJ whole genome shotgun (WGS) entry which is preliminary data.</text>
</comment>
<accession>A0ABP5VFU7</accession>
<evidence type="ECO:0000256" key="1">
    <source>
        <dbReference type="SAM" id="Phobius"/>
    </source>
</evidence>
<feature type="transmembrane region" description="Helical" evidence="1">
    <location>
        <begin position="91"/>
        <end position="113"/>
    </location>
</feature>
<keyword evidence="1" id="KW-0472">Membrane</keyword>
<keyword evidence="1" id="KW-1133">Transmembrane helix</keyword>
<protein>
    <submittedName>
        <fullName evidence="2">Uncharacterized protein</fullName>
    </submittedName>
</protein>
<dbReference type="EMBL" id="BAAASE010000004">
    <property type="protein sequence ID" value="GAA2399180.1"/>
    <property type="molecule type" value="Genomic_DNA"/>
</dbReference>
<gene>
    <name evidence="2" type="ORF">GCM10010255_34600</name>
</gene>
<evidence type="ECO:0000313" key="3">
    <source>
        <dbReference type="Proteomes" id="UP001499986"/>
    </source>
</evidence>
<dbReference type="Proteomes" id="UP001499986">
    <property type="component" value="Unassembled WGS sequence"/>
</dbReference>
<feature type="transmembrane region" description="Helical" evidence="1">
    <location>
        <begin position="66"/>
        <end position="84"/>
    </location>
</feature>
<keyword evidence="3" id="KW-1185">Reference proteome</keyword>
<organism evidence="2 3">
    <name type="scientific">Streptomyces coeruleofuscus</name>
    <dbReference type="NCBI Taxonomy" id="66879"/>
    <lineage>
        <taxon>Bacteria</taxon>
        <taxon>Bacillati</taxon>
        <taxon>Actinomycetota</taxon>
        <taxon>Actinomycetes</taxon>
        <taxon>Kitasatosporales</taxon>
        <taxon>Streptomycetaceae</taxon>
        <taxon>Streptomyces</taxon>
    </lineage>
</organism>
<reference evidence="3" key="1">
    <citation type="journal article" date="2019" name="Int. J. Syst. Evol. Microbiol.">
        <title>The Global Catalogue of Microorganisms (GCM) 10K type strain sequencing project: providing services to taxonomists for standard genome sequencing and annotation.</title>
        <authorList>
            <consortium name="The Broad Institute Genomics Platform"/>
            <consortium name="The Broad Institute Genome Sequencing Center for Infectious Disease"/>
            <person name="Wu L."/>
            <person name="Ma J."/>
        </authorList>
    </citation>
    <scope>NUCLEOTIDE SEQUENCE [LARGE SCALE GENOMIC DNA]</scope>
    <source>
        <strain evidence="3">JCM 4358</strain>
    </source>
</reference>
<dbReference type="RefSeq" id="WP_086840891.1">
    <property type="nucleotide sequence ID" value="NZ_BAAASE010000004.1"/>
</dbReference>
<keyword evidence="1" id="KW-0812">Transmembrane</keyword>
<feature type="transmembrane region" description="Helical" evidence="1">
    <location>
        <begin position="34"/>
        <end position="54"/>
    </location>
</feature>
<sequence length="364" mass="39447">MGEWRLRRSLPRLARQAGLGEVHRVHHERRSVPVLLIAKLGLDWAMVLCLVKALSELDMDPGARPIAVLLWLAVSWGALAYWLLVRDGRRWFAVCDGGLLAGTAGTGTIAIAWDAVQGLTSAHGPGIRHGSLRLSWLDGGKQRYVTFRIMTDRDALAEAVEDKHPVPVPPHRRILAGPGIVAVASVVAWALTLSPLADIVMASRPYYLRDLASLCAQATADSGAAYPESAAYSPSAPHPAVLFAEEHDLDPVVTSTGTGSGTPDPDDVQLVACSRLERRTYDTTCAFSHGLSVSYYRARYRVEVYEARTGRRVTGRTLDADNHLFCGGIRELDGKGGGHEEEVSVPSREDYQLILDEVSVGAGE</sequence>
<name>A0ABP5VFU7_9ACTN</name>
<evidence type="ECO:0000313" key="2">
    <source>
        <dbReference type="EMBL" id="GAA2399180.1"/>
    </source>
</evidence>